<dbReference type="AlphaFoldDB" id="A0A1D8CZM1"/>
<dbReference type="STRING" id="274537.BIU88_09715"/>
<keyword evidence="1" id="KW-0472">Membrane</keyword>
<keyword evidence="1" id="KW-0812">Transmembrane</keyword>
<feature type="transmembrane region" description="Helical" evidence="1">
    <location>
        <begin position="67"/>
        <end position="89"/>
    </location>
</feature>
<protein>
    <submittedName>
        <fullName evidence="2">Uncharacterized protein</fullName>
    </submittedName>
</protein>
<dbReference type="RefSeq" id="WP_069810574.1">
    <property type="nucleotide sequence ID" value="NZ_CP017305.1"/>
</dbReference>
<proteinExistence type="predicted"/>
<name>A0A1D8CZM1_CHLLM</name>
<sequence>MILYVFFDWLIRIGVPLTFPEDDQVKRSSLFIQLIKSSLEIVIVFLLVMFFVLHFKEKGNVEVAVQSSSVFSVFLLVTYMWNLVVLYIMGKLSMKDLYKGCINGRVFDLCGAEVYTKRFKDALSLSENTLKDTKGIREQMEVFVKHSKVVLKNSIGRSIAQLVSNHIVLFPIAVSLFIVLKRFLWSLRKYFLKK</sequence>
<dbReference type="KEGG" id="clz:BIU88_09715"/>
<evidence type="ECO:0000313" key="2">
    <source>
        <dbReference type="EMBL" id="AOS84382.1"/>
    </source>
</evidence>
<evidence type="ECO:0000313" key="3">
    <source>
        <dbReference type="Proteomes" id="UP000095185"/>
    </source>
</evidence>
<keyword evidence="1" id="KW-1133">Transmembrane helix</keyword>
<gene>
    <name evidence="2" type="ORF">BIU88_09715</name>
</gene>
<dbReference type="Proteomes" id="UP000095185">
    <property type="component" value="Chromosome"/>
</dbReference>
<reference evidence="2" key="1">
    <citation type="submission" date="2016-09" db="EMBL/GenBank/DDBJ databases">
        <title>Genome sequence of Chlorobaculum limnaeum.</title>
        <authorList>
            <person name="Liu Z."/>
            <person name="Tank M."/>
            <person name="Bryant D.A."/>
        </authorList>
    </citation>
    <scope>NUCLEOTIDE SEQUENCE [LARGE SCALE GENOMIC DNA]</scope>
    <source>
        <strain evidence="2">DSM 1677</strain>
    </source>
</reference>
<feature type="transmembrane region" description="Helical" evidence="1">
    <location>
        <begin position="34"/>
        <end position="55"/>
    </location>
</feature>
<accession>A0A1D8CZM1</accession>
<keyword evidence="3" id="KW-1185">Reference proteome</keyword>
<evidence type="ECO:0000256" key="1">
    <source>
        <dbReference type="SAM" id="Phobius"/>
    </source>
</evidence>
<feature type="transmembrane region" description="Helical" evidence="1">
    <location>
        <begin position="167"/>
        <end position="185"/>
    </location>
</feature>
<organism evidence="2 3">
    <name type="scientific">Chlorobaculum limnaeum</name>
    <dbReference type="NCBI Taxonomy" id="274537"/>
    <lineage>
        <taxon>Bacteria</taxon>
        <taxon>Pseudomonadati</taxon>
        <taxon>Chlorobiota</taxon>
        <taxon>Chlorobiia</taxon>
        <taxon>Chlorobiales</taxon>
        <taxon>Chlorobiaceae</taxon>
        <taxon>Chlorobaculum</taxon>
    </lineage>
</organism>
<dbReference type="EMBL" id="CP017305">
    <property type="protein sequence ID" value="AOS84382.1"/>
    <property type="molecule type" value="Genomic_DNA"/>
</dbReference>